<dbReference type="PROSITE" id="PS50005">
    <property type="entry name" value="TPR"/>
    <property type="match status" value="2"/>
</dbReference>
<keyword evidence="4" id="KW-0472">Membrane</keyword>
<evidence type="ECO:0000256" key="2">
    <source>
        <dbReference type="ARBA" id="ARBA00022803"/>
    </source>
</evidence>
<dbReference type="GO" id="GO:0072380">
    <property type="term" value="C:TRC complex"/>
    <property type="evidence" value="ECO:0007669"/>
    <property type="project" value="TreeGrafter"/>
</dbReference>
<dbReference type="GeneID" id="39982154"/>
<dbReference type="RefSeq" id="XP_028886032.1">
    <property type="nucleotide sequence ID" value="XM_029022374.1"/>
</dbReference>
<dbReference type="Gene3D" id="1.25.40.10">
    <property type="entry name" value="Tetratricopeptide repeat domain"/>
    <property type="match status" value="1"/>
</dbReference>
<dbReference type="EMBL" id="NBCO01000004">
    <property type="protein sequence ID" value="ORC91966.1"/>
    <property type="molecule type" value="Genomic_DNA"/>
</dbReference>
<dbReference type="SUPFAM" id="SSF48452">
    <property type="entry name" value="TPR-like"/>
    <property type="match status" value="1"/>
</dbReference>
<comment type="caution">
    <text evidence="5">The sequence shown here is derived from an EMBL/GenBank/DDBJ whole genome shotgun (WGS) entry which is preliminary data.</text>
</comment>
<feature type="transmembrane region" description="Helical" evidence="4">
    <location>
        <begin position="209"/>
        <end position="228"/>
    </location>
</feature>
<organism evidence="5 6">
    <name type="scientific">Trypanosoma theileri</name>
    <dbReference type="NCBI Taxonomy" id="67003"/>
    <lineage>
        <taxon>Eukaryota</taxon>
        <taxon>Discoba</taxon>
        <taxon>Euglenozoa</taxon>
        <taxon>Kinetoplastea</taxon>
        <taxon>Metakinetoplastina</taxon>
        <taxon>Trypanosomatida</taxon>
        <taxon>Trypanosomatidae</taxon>
        <taxon>Trypanosoma</taxon>
    </lineage>
</organism>
<dbReference type="VEuPathDB" id="TriTrypDB:TM35_000041800"/>
<feature type="repeat" description="TPR" evidence="3">
    <location>
        <begin position="4"/>
        <end position="37"/>
    </location>
</feature>
<name>A0A1X0P4V4_9TRYP</name>
<dbReference type="Proteomes" id="UP000192257">
    <property type="component" value="Unassembled WGS sequence"/>
</dbReference>
<dbReference type="STRING" id="67003.A0A1X0P4V4"/>
<protein>
    <submittedName>
        <fullName evidence="5">Uncharacterized protein</fullName>
    </submittedName>
</protein>
<evidence type="ECO:0000313" key="5">
    <source>
        <dbReference type="EMBL" id="ORC91966.1"/>
    </source>
</evidence>
<dbReference type="OrthoDB" id="2335338at2759"/>
<feature type="transmembrane region" description="Helical" evidence="4">
    <location>
        <begin position="145"/>
        <end position="165"/>
    </location>
</feature>
<feature type="transmembrane region" description="Helical" evidence="4">
    <location>
        <begin position="274"/>
        <end position="302"/>
    </location>
</feature>
<dbReference type="GO" id="GO:0060090">
    <property type="term" value="F:molecular adaptor activity"/>
    <property type="evidence" value="ECO:0007669"/>
    <property type="project" value="TreeGrafter"/>
</dbReference>
<keyword evidence="4" id="KW-1133">Transmembrane helix</keyword>
<accession>A0A1X0P4V4</accession>
<dbReference type="InterPro" id="IPR047150">
    <property type="entry name" value="SGT"/>
</dbReference>
<dbReference type="InterPro" id="IPR019734">
    <property type="entry name" value="TPR_rpt"/>
</dbReference>
<dbReference type="SMART" id="SM00028">
    <property type="entry name" value="TPR"/>
    <property type="match status" value="2"/>
</dbReference>
<evidence type="ECO:0000256" key="3">
    <source>
        <dbReference type="PROSITE-ProRule" id="PRU00339"/>
    </source>
</evidence>
<keyword evidence="2 3" id="KW-0802">TPR repeat</keyword>
<keyword evidence="1" id="KW-0677">Repeat</keyword>
<gene>
    <name evidence="5" type="ORF">TM35_000041800</name>
</gene>
<feature type="repeat" description="TPR" evidence="3">
    <location>
        <begin position="71"/>
        <end position="104"/>
    </location>
</feature>
<dbReference type="Pfam" id="PF14559">
    <property type="entry name" value="TPR_19"/>
    <property type="match status" value="1"/>
</dbReference>
<dbReference type="GO" id="GO:0006620">
    <property type="term" value="P:post-translational protein targeting to endoplasmic reticulum membrane"/>
    <property type="evidence" value="ECO:0007669"/>
    <property type="project" value="TreeGrafter"/>
</dbReference>
<dbReference type="PANTHER" id="PTHR45831">
    <property type="entry name" value="LD24721P"/>
    <property type="match status" value="1"/>
</dbReference>
<evidence type="ECO:0000313" key="6">
    <source>
        <dbReference type="Proteomes" id="UP000192257"/>
    </source>
</evidence>
<sequence>MSTAEELRQEGNTAFNAKRYQEALTIYERAITLDPRNVDILNNASAASIALKNFNDAEKYARRSLDISDNARAHSRLGAALWGLNRLAEAAVEYERAEALMPDNSNVKESLQQIRFLQQQQQQQQSQYSNMGITVPPGLTGTVGLLLDTGVVVTAVMTLLFWFFAPGLNTLSWNLQMIMVMLQQGYVANTRGLLKASKEVLFKWGEHRCTLELLLCLLALLTGVRPIIMISASFGAYSAVSLANNQAALVSIAPAVHRLCLPLLQKIVTNQLVLVAWAVGVETILLFTIMLNGGAIFTLVYIQYIKNLYRIDANVKFAFSGVRTNMTRVARSPWMPSFVDTYLQKFCDALYMMSQQNY</sequence>
<dbReference type="AlphaFoldDB" id="A0A1X0P4V4"/>
<dbReference type="PANTHER" id="PTHR45831:SF2">
    <property type="entry name" value="LD24721P"/>
    <property type="match status" value="1"/>
</dbReference>
<proteinExistence type="predicted"/>
<reference evidence="5 6" key="1">
    <citation type="submission" date="2017-03" db="EMBL/GenBank/DDBJ databases">
        <title>An alternative strategy for trypanosome survival in the mammalian bloodstream revealed through genome and transcriptome analysis of the ubiquitous bovine parasite Trypanosoma (Megatrypanum) theileri.</title>
        <authorList>
            <person name="Kelly S."/>
            <person name="Ivens A."/>
            <person name="Mott A."/>
            <person name="O'Neill E."/>
            <person name="Emms D."/>
            <person name="Macleod O."/>
            <person name="Voorheis P."/>
            <person name="Matthews J."/>
            <person name="Matthews K."/>
            <person name="Carrington M."/>
        </authorList>
    </citation>
    <scope>NUCLEOTIDE SEQUENCE [LARGE SCALE GENOMIC DNA]</scope>
    <source>
        <strain evidence="5">Edinburgh</strain>
    </source>
</reference>
<evidence type="ECO:0000256" key="4">
    <source>
        <dbReference type="SAM" id="Phobius"/>
    </source>
</evidence>
<dbReference type="GO" id="GO:0016020">
    <property type="term" value="C:membrane"/>
    <property type="evidence" value="ECO:0007669"/>
    <property type="project" value="TreeGrafter"/>
</dbReference>
<evidence type="ECO:0000256" key="1">
    <source>
        <dbReference type="ARBA" id="ARBA00022737"/>
    </source>
</evidence>
<dbReference type="InterPro" id="IPR011990">
    <property type="entry name" value="TPR-like_helical_dom_sf"/>
</dbReference>
<keyword evidence="6" id="KW-1185">Reference proteome</keyword>
<keyword evidence="4" id="KW-0812">Transmembrane</keyword>